<dbReference type="KEGG" id="vg:79707301"/>
<evidence type="ECO:0000313" key="2">
    <source>
        <dbReference type="EMBL" id="CAA2409743.1"/>
    </source>
</evidence>
<dbReference type="GeneID" id="79707301"/>
<dbReference type="Proteomes" id="UP000464334">
    <property type="component" value="Chromosome"/>
</dbReference>
<sequence length="118" mass="12215">MTDKILYFTAGRIPTTAEKAEIAAIEALCVVPYSVGVRNPIDSPNYGTPEEADYVAGTVPEEEPYASLPEFDPADPPNPSLPADKAIVGNGDSYPVTGGTVSVAVAGGVPTFTFTPTP</sequence>
<feature type="region of interest" description="Disordered" evidence="1">
    <location>
        <begin position="59"/>
        <end position="87"/>
    </location>
</feature>
<accession>A0A679KGE7</accession>
<reference evidence="2 3" key="1">
    <citation type="submission" date="2019-12" db="EMBL/GenBank/DDBJ databases">
        <authorList>
            <person name="Ansaldi M."/>
            <person name="Clavijo F."/>
        </authorList>
    </citation>
    <scope>NUCLEOTIDE SEQUENCE [LARGE SCALE GENOMIC DNA]</scope>
</reference>
<evidence type="ECO:0000256" key="1">
    <source>
        <dbReference type="SAM" id="MobiDB-lite"/>
    </source>
</evidence>
<dbReference type="RefSeq" id="YP_010742761.1">
    <property type="nucleotide sequence ID" value="NC_073092.1"/>
</dbReference>
<evidence type="ECO:0000313" key="3">
    <source>
        <dbReference type="Proteomes" id="UP000464334"/>
    </source>
</evidence>
<protein>
    <submittedName>
        <fullName evidence="2">Virion structural protein</fullName>
    </submittedName>
</protein>
<organism evidence="2 3">
    <name type="scientific">Xanthomonas phage Suba</name>
    <dbReference type="NCBI Taxonomy" id="2674975"/>
    <lineage>
        <taxon>Viruses</taxon>
        <taxon>Duplodnaviria</taxon>
        <taxon>Heunggongvirae</taxon>
        <taxon>Uroviricota</taxon>
        <taxon>Caudoviricetes</taxon>
        <taxon>Stanbaylleyvirinae</taxon>
        <taxon>Subavirus</taxon>
        <taxon>Subavirus suba</taxon>
    </lineage>
</organism>
<name>A0A679KGE7_9CAUD</name>
<keyword evidence="3" id="KW-1185">Reference proteome</keyword>
<proteinExistence type="predicted"/>
<dbReference type="EMBL" id="LR743530">
    <property type="protein sequence ID" value="CAA2409743.1"/>
    <property type="molecule type" value="Genomic_DNA"/>
</dbReference>